<organism evidence="1 2">
    <name type="scientific">Pararge aegeria aegeria</name>
    <dbReference type="NCBI Taxonomy" id="348720"/>
    <lineage>
        <taxon>Eukaryota</taxon>
        <taxon>Metazoa</taxon>
        <taxon>Ecdysozoa</taxon>
        <taxon>Arthropoda</taxon>
        <taxon>Hexapoda</taxon>
        <taxon>Insecta</taxon>
        <taxon>Pterygota</taxon>
        <taxon>Neoptera</taxon>
        <taxon>Endopterygota</taxon>
        <taxon>Lepidoptera</taxon>
        <taxon>Glossata</taxon>
        <taxon>Ditrysia</taxon>
        <taxon>Papilionoidea</taxon>
        <taxon>Nymphalidae</taxon>
        <taxon>Satyrinae</taxon>
        <taxon>Satyrini</taxon>
        <taxon>Parargina</taxon>
        <taxon>Pararge</taxon>
    </lineage>
</organism>
<evidence type="ECO:0000313" key="2">
    <source>
        <dbReference type="Proteomes" id="UP000838756"/>
    </source>
</evidence>
<evidence type="ECO:0000313" key="1">
    <source>
        <dbReference type="EMBL" id="CAH2213853.1"/>
    </source>
</evidence>
<sequence>MTPLSLEPDTQCNGGSKILRNCAVPALGSRGQNNTKNNHRSNNLGIRKIQEATKALQTKKSGAKAKSWKELLKGLDRDPLGRSFKIVLGKLRPLSGNLTW</sequence>
<keyword evidence="2" id="KW-1185">Reference proteome</keyword>
<dbReference type="OrthoDB" id="415822at2759"/>
<dbReference type="Proteomes" id="UP000838756">
    <property type="component" value="Unassembled WGS sequence"/>
</dbReference>
<comment type="caution">
    <text evidence="1">The sequence shown here is derived from an EMBL/GenBank/DDBJ whole genome shotgun (WGS) entry which is preliminary data.</text>
</comment>
<dbReference type="EMBL" id="CAKXAJ010011443">
    <property type="protein sequence ID" value="CAH2213853.1"/>
    <property type="molecule type" value="Genomic_DNA"/>
</dbReference>
<protein>
    <submittedName>
        <fullName evidence="1">Jg8096 protein</fullName>
    </submittedName>
</protein>
<name>A0A8S4QNP9_9NEOP</name>
<proteinExistence type="predicted"/>
<dbReference type="AlphaFoldDB" id="A0A8S4QNP9"/>
<accession>A0A8S4QNP9</accession>
<gene>
    <name evidence="1" type="primary">jg8096</name>
    <name evidence="1" type="ORF">PAEG_LOCUS3547</name>
</gene>
<reference evidence="1" key="1">
    <citation type="submission" date="2022-03" db="EMBL/GenBank/DDBJ databases">
        <authorList>
            <person name="Lindestad O."/>
        </authorList>
    </citation>
    <scope>NUCLEOTIDE SEQUENCE</scope>
</reference>